<dbReference type="RefSeq" id="WP_306683285.1">
    <property type="nucleotide sequence ID" value="NZ_CP132914.1"/>
</dbReference>
<proteinExistence type="inferred from homology"/>
<reference evidence="6" key="1">
    <citation type="submission" date="2023-08" db="EMBL/GenBank/DDBJ databases">
        <title>Complete genome sequence of Shewanella oncorhynchi Z-P2, a siderophore putrebactin-producing bacterium.</title>
        <authorList>
            <person name="Zhang Y."/>
        </authorList>
    </citation>
    <scope>NUCLEOTIDE SEQUENCE</scope>
    <source>
        <strain evidence="6">Z-P2</strain>
    </source>
</reference>
<dbReference type="PIRSF" id="PIRSF006806">
    <property type="entry name" value="FTHF_cligase"/>
    <property type="match status" value="1"/>
</dbReference>
<dbReference type="KEGG" id="sog:RA178_18580"/>
<evidence type="ECO:0000256" key="1">
    <source>
        <dbReference type="ARBA" id="ARBA00010638"/>
    </source>
</evidence>
<dbReference type="GO" id="GO:0035999">
    <property type="term" value="P:tetrahydrofolate interconversion"/>
    <property type="evidence" value="ECO:0007669"/>
    <property type="project" value="TreeGrafter"/>
</dbReference>
<dbReference type="InterPro" id="IPR024185">
    <property type="entry name" value="FTHF_cligase-like_sf"/>
</dbReference>
<dbReference type="Proteomes" id="UP001236800">
    <property type="component" value="Chromosome"/>
</dbReference>
<feature type="binding site" evidence="4">
    <location>
        <position position="90"/>
    </location>
    <ligand>
        <name>substrate</name>
    </ligand>
</feature>
<keyword evidence="6" id="KW-0436">Ligase</keyword>
<dbReference type="NCBIfam" id="TIGR02727">
    <property type="entry name" value="MTHFS_bact"/>
    <property type="match status" value="1"/>
</dbReference>
<dbReference type="SUPFAM" id="SSF100950">
    <property type="entry name" value="NagB/RpiA/CoA transferase-like"/>
    <property type="match status" value="1"/>
</dbReference>
<name>A0AA50KCZ8_9GAMM</name>
<feature type="binding site" evidence="4">
    <location>
        <position position="95"/>
    </location>
    <ligand>
        <name>substrate</name>
    </ligand>
</feature>
<dbReference type="Pfam" id="PF01812">
    <property type="entry name" value="5-FTHF_cyc-lig"/>
    <property type="match status" value="1"/>
</dbReference>
<evidence type="ECO:0000256" key="4">
    <source>
        <dbReference type="PIRSR" id="PIRSR006806-1"/>
    </source>
</evidence>
<dbReference type="GeneID" id="301341233"/>
<evidence type="ECO:0000313" key="6">
    <source>
        <dbReference type="EMBL" id="WMB72401.1"/>
    </source>
</evidence>
<evidence type="ECO:0000256" key="3">
    <source>
        <dbReference type="ARBA" id="ARBA00022840"/>
    </source>
</evidence>
<comment type="catalytic activity">
    <reaction evidence="5">
        <text>(6S)-5-formyl-5,6,7,8-tetrahydrofolate + ATP = (6R)-5,10-methenyltetrahydrofolate + ADP + phosphate</text>
        <dbReference type="Rhea" id="RHEA:10488"/>
        <dbReference type="ChEBI" id="CHEBI:30616"/>
        <dbReference type="ChEBI" id="CHEBI:43474"/>
        <dbReference type="ChEBI" id="CHEBI:57455"/>
        <dbReference type="ChEBI" id="CHEBI:57457"/>
        <dbReference type="ChEBI" id="CHEBI:456216"/>
        <dbReference type="EC" id="6.3.3.2"/>
    </reaction>
</comment>
<gene>
    <name evidence="6" type="ORF">RA178_18580</name>
</gene>
<dbReference type="InterPro" id="IPR002698">
    <property type="entry name" value="FTHF_cligase"/>
</dbReference>
<keyword evidence="5" id="KW-0460">Magnesium</keyword>
<dbReference type="GO" id="GO:0046872">
    <property type="term" value="F:metal ion binding"/>
    <property type="evidence" value="ECO:0007669"/>
    <property type="project" value="UniProtKB-KW"/>
</dbReference>
<evidence type="ECO:0000256" key="5">
    <source>
        <dbReference type="RuleBase" id="RU361279"/>
    </source>
</evidence>
<keyword evidence="5" id="KW-0479">Metal-binding</keyword>
<dbReference type="Gene3D" id="3.40.50.10420">
    <property type="entry name" value="NagB/RpiA/CoA transferase-like"/>
    <property type="match status" value="1"/>
</dbReference>
<keyword evidence="3 4" id="KW-0067">ATP-binding</keyword>
<dbReference type="GO" id="GO:0030272">
    <property type="term" value="F:5-formyltetrahydrofolate cyclo-ligase activity"/>
    <property type="evidence" value="ECO:0007669"/>
    <property type="project" value="UniProtKB-EC"/>
</dbReference>
<dbReference type="PANTHER" id="PTHR23407">
    <property type="entry name" value="ATPASE INHIBITOR/5-FORMYLTETRAHYDROFOLATE CYCLO-LIGASE"/>
    <property type="match status" value="1"/>
</dbReference>
<dbReference type="EC" id="6.3.3.2" evidence="5"/>
<comment type="cofactor">
    <cofactor evidence="5">
        <name>Mg(2+)</name>
        <dbReference type="ChEBI" id="CHEBI:18420"/>
    </cofactor>
</comment>
<accession>A0AA50KCZ8</accession>
<feature type="binding site" evidence="4">
    <location>
        <begin position="44"/>
        <end position="48"/>
    </location>
    <ligand>
        <name>ATP</name>
        <dbReference type="ChEBI" id="CHEBI:30616"/>
    </ligand>
</feature>
<dbReference type="EMBL" id="CP132914">
    <property type="protein sequence ID" value="WMB72401.1"/>
    <property type="molecule type" value="Genomic_DNA"/>
</dbReference>
<dbReference type="GO" id="GO:0005524">
    <property type="term" value="F:ATP binding"/>
    <property type="evidence" value="ECO:0007669"/>
    <property type="project" value="UniProtKB-KW"/>
</dbReference>
<evidence type="ECO:0000256" key="2">
    <source>
        <dbReference type="ARBA" id="ARBA00022741"/>
    </source>
</evidence>
<dbReference type="PANTHER" id="PTHR23407:SF1">
    <property type="entry name" value="5-FORMYLTETRAHYDROFOLATE CYCLO-LIGASE"/>
    <property type="match status" value="1"/>
</dbReference>
<keyword evidence="2 4" id="KW-0547">Nucleotide-binding</keyword>
<organism evidence="6">
    <name type="scientific">Shewanella oncorhynchi</name>
    <dbReference type="NCBI Taxonomy" id="2726434"/>
    <lineage>
        <taxon>Bacteria</taxon>
        <taxon>Pseudomonadati</taxon>
        <taxon>Pseudomonadota</taxon>
        <taxon>Gammaproteobacteria</taxon>
        <taxon>Alteromonadales</taxon>
        <taxon>Shewanellaceae</taxon>
        <taxon>Shewanella</taxon>
    </lineage>
</organism>
<comment type="similarity">
    <text evidence="1 5">Belongs to the 5-formyltetrahydrofolate cyclo-ligase family.</text>
</comment>
<dbReference type="GO" id="GO:0009396">
    <property type="term" value="P:folic acid-containing compound biosynthetic process"/>
    <property type="evidence" value="ECO:0007669"/>
    <property type="project" value="TreeGrafter"/>
</dbReference>
<feature type="binding site" evidence="4">
    <location>
        <begin position="175"/>
        <end position="183"/>
    </location>
    <ligand>
        <name>ATP</name>
        <dbReference type="ChEBI" id="CHEBI:30616"/>
    </ligand>
</feature>
<dbReference type="InterPro" id="IPR037171">
    <property type="entry name" value="NagB/RpiA_transferase-like"/>
</dbReference>
<protein>
    <recommendedName>
        <fullName evidence="5">5-formyltetrahydrofolate cyclo-ligase</fullName>
        <ecNumber evidence="5">6.3.3.2</ecNumber>
    </recommendedName>
</protein>
<dbReference type="AlphaFoldDB" id="A0AA50KCZ8"/>
<sequence length="232" mass="25792">MSTSSKLSHLNAQSDTAHLSVEIADAVDVANYAANIALHTKERRNLLRKAIRTARKSLSEIEQTQASLNACQRMLDALQANKAQHVALYLTHDGELATPPLIAALWQMGINTYLPRLHPFNAGQLLFLHYTADTPMQPNQFGILEPKLDVRAIIPVTELDVVITPLVAFDLMGNRMGMGGGYYDRTLANWQLKGKPLPMGYAHDCQQVTSLPCEYWDVPLPFIITPSRVLTF</sequence>